<evidence type="ECO:0000313" key="5">
    <source>
        <dbReference type="Proteomes" id="UP000321947"/>
    </source>
</evidence>
<feature type="region of interest" description="Disordered" evidence="1">
    <location>
        <begin position="127"/>
        <end position="202"/>
    </location>
</feature>
<feature type="compositionally biased region" description="Acidic residues" evidence="1">
    <location>
        <begin position="142"/>
        <end position="155"/>
    </location>
</feature>
<organism evidence="2 4">
    <name type="scientific">Cucumis melo var. makuwa</name>
    <name type="common">Oriental melon</name>
    <dbReference type="NCBI Taxonomy" id="1194695"/>
    <lineage>
        <taxon>Eukaryota</taxon>
        <taxon>Viridiplantae</taxon>
        <taxon>Streptophyta</taxon>
        <taxon>Embryophyta</taxon>
        <taxon>Tracheophyta</taxon>
        <taxon>Spermatophyta</taxon>
        <taxon>Magnoliopsida</taxon>
        <taxon>eudicotyledons</taxon>
        <taxon>Gunneridae</taxon>
        <taxon>Pentapetalae</taxon>
        <taxon>rosids</taxon>
        <taxon>fabids</taxon>
        <taxon>Cucurbitales</taxon>
        <taxon>Cucurbitaceae</taxon>
        <taxon>Benincaseae</taxon>
        <taxon>Cucumis</taxon>
    </lineage>
</organism>
<dbReference type="AlphaFoldDB" id="A0A5A7T1S8"/>
<dbReference type="EMBL" id="SSTE01019181">
    <property type="protein sequence ID" value="KAA0036893.1"/>
    <property type="molecule type" value="Genomic_DNA"/>
</dbReference>
<name>A0A5A7T1S8_CUCMM</name>
<comment type="caution">
    <text evidence="2">The sequence shown here is derived from an EMBL/GenBank/DDBJ whole genome shotgun (WGS) entry which is preliminary data.</text>
</comment>
<dbReference type="Proteomes" id="UP000321947">
    <property type="component" value="Unassembled WGS sequence"/>
</dbReference>
<reference evidence="4 5" key="1">
    <citation type="submission" date="2019-08" db="EMBL/GenBank/DDBJ databases">
        <title>Draft genome sequences of two oriental melons (Cucumis melo L. var makuwa).</title>
        <authorList>
            <person name="Kwon S.-Y."/>
        </authorList>
    </citation>
    <scope>NUCLEOTIDE SEQUENCE [LARGE SCALE GENOMIC DNA]</scope>
    <source>
        <strain evidence="5">cv. Chang Bougi</strain>
        <strain evidence="4">cv. SW 3</strain>
        <tissue evidence="2">Leaf</tissue>
    </source>
</reference>
<accession>A0A5A7T1S8</accession>
<sequence>MHGVRIKGRRFKITSLRRPYWLPSKKFQAYVSESSHMPVQDDVGTGGAAKDTEIAPSVSETHNFDIDSDELDNVPLARLIKKSSVPDVAVEKSNDPVVSVHSQESSSSEGVFVLTLGLHFQVHASNVEPYPSHHSPPVGTDVPDDEFPANDEDVIEPVNIGVHTDEIPVGDNDDSYAHNDSQPETQPVPDESRSARKKFQQNWRNITTKTERKKILPNISFVPIDGISFHLEENV</sequence>
<proteinExistence type="predicted"/>
<protein>
    <recommendedName>
        <fullName evidence="6">Envelope-like protein</fullName>
    </recommendedName>
</protein>
<evidence type="ECO:0008006" key="6">
    <source>
        <dbReference type="Google" id="ProtNLM"/>
    </source>
</evidence>
<dbReference type="Proteomes" id="UP000321393">
    <property type="component" value="Unassembled WGS sequence"/>
</dbReference>
<dbReference type="EMBL" id="SSTD01019280">
    <property type="protein sequence ID" value="TYJ96679.1"/>
    <property type="molecule type" value="Genomic_DNA"/>
</dbReference>
<evidence type="ECO:0000256" key="1">
    <source>
        <dbReference type="SAM" id="MobiDB-lite"/>
    </source>
</evidence>
<evidence type="ECO:0000313" key="4">
    <source>
        <dbReference type="Proteomes" id="UP000321393"/>
    </source>
</evidence>
<evidence type="ECO:0000313" key="2">
    <source>
        <dbReference type="EMBL" id="KAA0036893.1"/>
    </source>
</evidence>
<gene>
    <name evidence="3" type="ORF">E5676_scaffold549G00300</name>
    <name evidence="2" type="ORF">E6C27_scaffold1480G00140</name>
</gene>
<evidence type="ECO:0000313" key="3">
    <source>
        <dbReference type="EMBL" id="TYJ96679.1"/>
    </source>
</evidence>